<reference evidence="2 3" key="1">
    <citation type="submission" date="2019-09" db="EMBL/GenBank/DDBJ databases">
        <title>Distinct polysaccharide growth profiles of human intestinal Prevotella copri isolates.</title>
        <authorList>
            <person name="Fehlner-Peach H."/>
            <person name="Magnabosco C."/>
            <person name="Raghavan V."/>
            <person name="Scher J.U."/>
            <person name="Tett A."/>
            <person name="Cox L.M."/>
            <person name="Gottsegen C."/>
            <person name="Watters A."/>
            <person name="Wiltshire- Gordon J.D."/>
            <person name="Segata N."/>
            <person name="Bonneau R."/>
            <person name="Littman D.R."/>
        </authorList>
    </citation>
    <scope>NUCLEOTIDE SEQUENCE [LARGE SCALE GENOMIC DNA]</scope>
    <source>
        <strain evidence="3">iAA917</strain>
    </source>
</reference>
<dbReference type="InterPro" id="IPR027417">
    <property type="entry name" value="P-loop_NTPase"/>
</dbReference>
<protein>
    <submittedName>
        <fullName evidence="2">ATP-binding protein</fullName>
    </submittedName>
</protein>
<gene>
    <name evidence="2" type="ORF">F7D25_12710</name>
</gene>
<keyword evidence="2" id="KW-0067">ATP-binding</keyword>
<sequence>MAFKIVSATFLQDGKHSFNLDFAQPKRNSQDSQFTLLIGKNGVGKSLILEAIIDFLFYVWVSYTMYSMVRRSKYIFCTTLIYYMNEAVCKLEWQDGLHFYIDGEECSLSLEMLPRIVATSFSICDKFKVPRSNEREQYHFYKYIGAKVNGNMISPTSILFALLSNIASASQEQLSRISNAINAIGYDLCILFRFKLQAVSDKFTFNEALNDFEMKAKETTYAGKKFRQLNFDEKQVLFDFYEKIKGNKETISMNIDLTDENDLETKKHEIYALYKFRQMGIVNLSQISFRKVSKEFVSCIDMSSGEFNMLATIISIASVAEQNILVLMDEPEISQHPSWQMSIIDYLDKCLKGQACHLLIATHSNFLVSDLPMKRSEVLHLYKDEHNLIKSKRIESSTYGWSAEEVLLKVFNVPTMRNRYLAGIVGELMNGISNDTMKMEDVQKKVCFLKEVVDNLNDIDPMKKIIETIIETFEE</sequence>
<evidence type="ECO:0000313" key="2">
    <source>
        <dbReference type="EMBL" id="MQP15251.1"/>
    </source>
</evidence>
<dbReference type="GO" id="GO:0005524">
    <property type="term" value="F:ATP binding"/>
    <property type="evidence" value="ECO:0007669"/>
    <property type="project" value="UniProtKB-KW"/>
</dbReference>
<dbReference type="InterPro" id="IPR051396">
    <property type="entry name" value="Bact_Antivir_Def_Nuclease"/>
</dbReference>
<dbReference type="InterPro" id="IPR041685">
    <property type="entry name" value="AAA_GajA/Old/RecF-like"/>
</dbReference>
<feature type="domain" description="Endonuclease GajA/Old nuclease/RecF-like AAA" evidence="1">
    <location>
        <begin position="142"/>
        <end position="368"/>
    </location>
</feature>
<name>A0A6G1VRI1_9BACT</name>
<dbReference type="SUPFAM" id="SSF52540">
    <property type="entry name" value="P-loop containing nucleoside triphosphate hydrolases"/>
    <property type="match status" value="1"/>
</dbReference>
<dbReference type="Gene3D" id="3.40.50.300">
    <property type="entry name" value="P-loop containing nucleotide triphosphate hydrolases"/>
    <property type="match status" value="1"/>
</dbReference>
<keyword evidence="2" id="KW-0547">Nucleotide-binding</keyword>
<dbReference type="Pfam" id="PF13175">
    <property type="entry name" value="AAA_15"/>
    <property type="match status" value="1"/>
</dbReference>
<accession>A0A6G1VRI1</accession>
<dbReference type="RefSeq" id="WP_153089592.1">
    <property type="nucleotide sequence ID" value="NZ_VZAH01000119.1"/>
</dbReference>
<organism evidence="2 3">
    <name type="scientific">Segatella copri</name>
    <dbReference type="NCBI Taxonomy" id="165179"/>
    <lineage>
        <taxon>Bacteria</taxon>
        <taxon>Pseudomonadati</taxon>
        <taxon>Bacteroidota</taxon>
        <taxon>Bacteroidia</taxon>
        <taxon>Bacteroidales</taxon>
        <taxon>Prevotellaceae</taxon>
        <taxon>Segatella</taxon>
    </lineage>
</organism>
<dbReference type="AlphaFoldDB" id="A0A6G1VRI1"/>
<dbReference type="EMBL" id="VZAH01000119">
    <property type="protein sequence ID" value="MQP15251.1"/>
    <property type="molecule type" value="Genomic_DNA"/>
</dbReference>
<proteinExistence type="predicted"/>
<comment type="caution">
    <text evidence="2">The sequence shown here is derived from an EMBL/GenBank/DDBJ whole genome shotgun (WGS) entry which is preliminary data.</text>
</comment>
<dbReference type="PANTHER" id="PTHR43581">
    <property type="entry name" value="ATP/GTP PHOSPHATASE"/>
    <property type="match status" value="1"/>
</dbReference>
<dbReference type="OrthoDB" id="9805802at2"/>
<evidence type="ECO:0000259" key="1">
    <source>
        <dbReference type="Pfam" id="PF13175"/>
    </source>
</evidence>
<dbReference type="PANTHER" id="PTHR43581:SF3">
    <property type="entry name" value="AAA+ ATPASE DOMAIN-CONTAINING PROTEIN"/>
    <property type="match status" value="1"/>
</dbReference>
<dbReference type="Proteomes" id="UP000477980">
    <property type="component" value="Unassembled WGS sequence"/>
</dbReference>
<evidence type="ECO:0000313" key="3">
    <source>
        <dbReference type="Proteomes" id="UP000477980"/>
    </source>
</evidence>